<feature type="transmembrane region" description="Helical" evidence="1">
    <location>
        <begin position="44"/>
        <end position="62"/>
    </location>
</feature>
<evidence type="ECO:0000313" key="2">
    <source>
        <dbReference type="EMBL" id="AYV84523.1"/>
    </source>
</evidence>
<keyword evidence="1" id="KW-1133">Transmembrane helix</keyword>
<keyword evidence="1" id="KW-0812">Transmembrane</keyword>
<accession>A0A3G5AF63</accession>
<protein>
    <submittedName>
        <fullName evidence="2">Uncharacterized protein</fullName>
    </submittedName>
</protein>
<name>A0A3G5AF63_9VIRU</name>
<feature type="transmembrane region" description="Helical" evidence="1">
    <location>
        <begin position="6"/>
        <end position="23"/>
    </location>
</feature>
<reference evidence="2" key="1">
    <citation type="submission" date="2018-10" db="EMBL/GenBank/DDBJ databases">
        <title>Hidden diversity of soil giant viruses.</title>
        <authorList>
            <person name="Schulz F."/>
            <person name="Alteio L."/>
            <person name="Goudeau D."/>
            <person name="Ryan E.M."/>
            <person name="Malmstrom R.R."/>
            <person name="Blanchard J."/>
            <person name="Woyke T."/>
        </authorList>
    </citation>
    <scope>NUCLEOTIDE SEQUENCE</scope>
    <source>
        <strain evidence="2">HYV1</strain>
    </source>
</reference>
<proteinExistence type="predicted"/>
<evidence type="ECO:0000256" key="1">
    <source>
        <dbReference type="SAM" id="Phobius"/>
    </source>
</evidence>
<sequence>MLSKKLIIYCVTGSIQLFFHYFLKMYHNAPDAVPLPLVDTKSNVCKKAILVSVVIGIFVAYFKLALHLDHPVKDSNGCHGSPLMNWRCDRNFSCQRFEDCPNYEDIYVRIEDHRDIYYAKAARIGHVIIYGKDDNCVCLDSMGSIVQGNINRINPNNINICEALLYFEYSHRDRSRLYLSLNAIYPYDKLYK</sequence>
<gene>
    <name evidence="2" type="ORF">Hyperionvirus28_11</name>
</gene>
<keyword evidence="1" id="KW-0472">Membrane</keyword>
<dbReference type="EMBL" id="MK072410">
    <property type="protein sequence ID" value="AYV84523.1"/>
    <property type="molecule type" value="Genomic_DNA"/>
</dbReference>
<organism evidence="2">
    <name type="scientific">Hyperionvirus sp</name>
    <dbReference type="NCBI Taxonomy" id="2487770"/>
    <lineage>
        <taxon>Viruses</taxon>
        <taxon>Varidnaviria</taxon>
        <taxon>Bamfordvirae</taxon>
        <taxon>Nucleocytoviricota</taxon>
        <taxon>Megaviricetes</taxon>
        <taxon>Imitervirales</taxon>
        <taxon>Mimiviridae</taxon>
        <taxon>Klosneuvirinae</taxon>
    </lineage>
</organism>